<dbReference type="EMBL" id="VFJC01000002">
    <property type="protein sequence ID" value="KAB5586997.1"/>
    <property type="molecule type" value="Genomic_DNA"/>
</dbReference>
<dbReference type="Gene3D" id="3.10.130.10">
    <property type="entry name" value="Ribonuclease A-like domain"/>
    <property type="match status" value="1"/>
</dbReference>
<feature type="region of interest" description="Disordered" evidence="1">
    <location>
        <begin position="1"/>
        <end position="20"/>
    </location>
</feature>
<dbReference type="Proteomes" id="UP000327468">
    <property type="component" value="Chromosome 1"/>
</dbReference>
<dbReference type="InterPro" id="IPR036816">
    <property type="entry name" value="RNaseA-like_dom_sf"/>
</dbReference>
<accession>A0A5N5Q6X3</accession>
<feature type="compositionally biased region" description="Polar residues" evidence="1">
    <location>
        <begin position="205"/>
        <end position="224"/>
    </location>
</feature>
<feature type="region of interest" description="Disordered" evidence="1">
    <location>
        <begin position="203"/>
        <end position="224"/>
    </location>
</feature>
<name>A0A5N5Q6X3_PANHP</name>
<reference evidence="2 3" key="1">
    <citation type="submission" date="2019-06" db="EMBL/GenBank/DDBJ databases">
        <title>A chromosome-scale genome assembly of the striped catfish, Pangasianodon hypophthalmus.</title>
        <authorList>
            <person name="Wen M."/>
            <person name="Zahm M."/>
            <person name="Roques C."/>
            <person name="Cabau C."/>
            <person name="Klopp C."/>
            <person name="Donnadieu C."/>
            <person name="Jouanno E."/>
            <person name="Avarre J.-C."/>
            <person name="Campet M."/>
            <person name="Ha T.T.T."/>
            <person name="Dugue R."/>
            <person name="Lampietro C."/>
            <person name="Louis A."/>
            <person name="Herpin A."/>
            <person name="Echchiki A."/>
            <person name="Berthelot C."/>
            <person name="Parey E."/>
            <person name="Roest-Crollius H."/>
            <person name="Braasch I."/>
            <person name="Postlethwait J."/>
            <person name="Bobe J."/>
            <person name="Montfort J."/>
            <person name="Bouchez O."/>
            <person name="Begum T."/>
            <person name="Schartl M."/>
            <person name="Guiguen Y."/>
        </authorList>
    </citation>
    <scope>NUCLEOTIDE SEQUENCE [LARGE SCALE GENOMIC DNA]</scope>
    <source>
        <strain evidence="2 3">Indonesia</strain>
        <tissue evidence="2">Blood</tissue>
    </source>
</reference>
<protein>
    <submittedName>
        <fullName evidence="2">Uncharacterized protein</fullName>
    </submittedName>
</protein>
<organism evidence="2 3">
    <name type="scientific">Pangasianodon hypophthalmus</name>
    <name type="common">Striped catfish</name>
    <name type="synonym">Helicophagus hypophthalmus</name>
    <dbReference type="NCBI Taxonomy" id="310915"/>
    <lineage>
        <taxon>Eukaryota</taxon>
        <taxon>Metazoa</taxon>
        <taxon>Chordata</taxon>
        <taxon>Craniata</taxon>
        <taxon>Vertebrata</taxon>
        <taxon>Euteleostomi</taxon>
        <taxon>Actinopterygii</taxon>
        <taxon>Neopterygii</taxon>
        <taxon>Teleostei</taxon>
        <taxon>Ostariophysi</taxon>
        <taxon>Siluriformes</taxon>
        <taxon>Pangasiidae</taxon>
        <taxon>Pangasianodon</taxon>
    </lineage>
</organism>
<evidence type="ECO:0000313" key="2">
    <source>
        <dbReference type="EMBL" id="KAB5586997.1"/>
    </source>
</evidence>
<evidence type="ECO:0000256" key="1">
    <source>
        <dbReference type="SAM" id="MobiDB-lite"/>
    </source>
</evidence>
<comment type="caution">
    <text evidence="2">The sequence shown here is derived from an EMBL/GenBank/DDBJ whole genome shotgun (WGS) entry which is preliminary data.</text>
</comment>
<gene>
    <name evidence="2" type="ORF">PHYPO_G00007900</name>
</gene>
<sequence length="248" mass="27635">MEHHSDITKNRTSLQKLQKDKTKTYQGGCLQQETYSNIKGAAGISDNSTREVSIRMTFLTLILLTSALSLCSSLDINPKPCMRAKYNNAHASFLKRHLPDGVPKTWDQNVWNALLRQIKTCGRPTQSFFHENDRERVNAVCTKAGGKQHSDNLCISKEKFSFVTVRVNVNEGLCGIKSIRNETKHIILGCDEVENTCRPVHFEGNPNSLTPSNNQPDCGERSGSSSGFKATMSKSLLVFILVALTYIL</sequence>
<dbReference type="AlphaFoldDB" id="A0A5N5Q6X3"/>
<keyword evidence="3" id="KW-1185">Reference proteome</keyword>
<proteinExistence type="predicted"/>
<evidence type="ECO:0000313" key="3">
    <source>
        <dbReference type="Proteomes" id="UP000327468"/>
    </source>
</evidence>